<comment type="subcellular location">
    <subcellularLocation>
        <location evidence="1">Cell membrane</location>
        <topology evidence="1">Lipid-anchor</topology>
    </subcellularLocation>
</comment>
<dbReference type="OrthoDB" id="9801912at2"/>
<dbReference type="CDD" id="cd08504">
    <property type="entry name" value="PBP2_OppA"/>
    <property type="match status" value="1"/>
</dbReference>
<dbReference type="PANTHER" id="PTHR30290:SF10">
    <property type="entry name" value="PERIPLASMIC OLIGOPEPTIDE-BINDING PROTEIN-RELATED"/>
    <property type="match status" value="1"/>
</dbReference>
<feature type="domain" description="Solute-binding protein family 5" evidence="6">
    <location>
        <begin position="79"/>
        <end position="467"/>
    </location>
</feature>
<dbReference type="SUPFAM" id="SSF53850">
    <property type="entry name" value="Periplasmic binding protein-like II"/>
    <property type="match status" value="1"/>
</dbReference>
<dbReference type="GO" id="GO:0015833">
    <property type="term" value="P:peptide transport"/>
    <property type="evidence" value="ECO:0007669"/>
    <property type="project" value="TreeGrafter"/>
</dbReference>
<dbReference type="GO" id="GO:0043190">
    <property type="term" value="C:ATP-binding cassette (ABC) transporter complex"/>
    <property type="evidence" value="ECO:0007669"/>
    <property type="project" value="InterPro"/>
</dbReference>
<reference evidence="7 8" key="1">
    <citation type="submission" date="2016-10" db="EMBL/GenBank/DDBJ databases">
        <authorList>
            <person name="de Groot N.N."/>
        </authorList>
    </citation>
    <scope>NUCLEOTIDE SEQUENCE [LARGE SCALE GENOMIC DNA]</scope>
    <source>
        <strain evidence="7 8">DSM 12271</strain>
    </source>
</reference>
<comment type="similarity">
    <text evidence="2">Belongs to the bacterial solute-binding protein 5 family.</text>
</comment>
<gene>
    <name evidence="7" type="ORF">SAMN04488528_1013101</name>
</gene>
<dbReference type="PROSITE" id="PS01040">
    <property type="entry name" value="SBP_BACTERIAL_5"/>
    <property type="match status" value="1"/>
</dbReference>
<feature type="chain" id="PRO_5039229955" evidence="5">
    <location>
        <begin position="23"/>
        <end position="545"/>
    </location>
</feature>
<proteinExistence type="inferred from homology"/>
<evidence type="ECO:0000256" key="2">
    <source>
        <dbReference type="ARBA" id="ARBA00005695"/>
    </source>
</evidence>
<organism evidence="7 8">
    <name type="scientific">Clostridium frigidicarnis</name>
    <dbReference type="NCBI Taxonomy" id="84698"/>
    <lineage>
        <taxon>Bacteria</taxon>
        <taxon>Bacillati</taxon>
        <taxon>Bacillota</taxon>
        <taxon>Clostridia</taxon>
        <taxon>Eubacteriales</taxon>
        <taxon>Clostridiaceae</taxon>
        <taxon>Clostridium</taxon>
    </lineage>
</organism>
<dbReference type="InterPro" id="IPR030678">
    <property type="entry name" value="Peptide/Ni-bd"/>
</dbReference>
<evidence type="ECO:0000256" key="3">
    <source>
        <dbReference type="ARBA" id="ARBA00022448"/>
    </source>
</evidence>
<evidence type="ECO:0000256" key="4">
    <source>
        <dbReference type="ARBA" id="ARBA00022729"/>
    </source>
</evidence>
<keyword evidence="3" id="KW-0813">Transport</keyword>
<evidence type="ECO:0000313" key="7">
    <source>
        <dbReference type="EMBL" id="SFB13543.1"/>
    </source>
</evidence>
<dbReference type="PROSITE" id="PS51257">
    <property type="entry name" value="PROKAR_LIPOPROTEIN"/>
    <property type="match status" value="1"/>
</dbReference>
<evidence type="ECO:0000256" key="1">
    <source>
        <dbReference type="ARBA" id="ARBA00004193"/>
    </source>
</evidence>
<dbReference type="EMBL" id="FOKI01000013">
    <property type="protein sequence ID" value="SFB13543.1"/>
    <property type="molecule type" value="Genomic_DNA"/>
</dbReference>
<dbReference type="InterPro" id="IPR039424">
    <property type="entry name" value="SBP_5"/>
</dbReference>
<dbReference type="FunFam" id="3.90.76.10:FF:000001">
    <property type="entry name" value="Oligopeptide ABC transporter substrate-binding protein"/>
    <property type="match status" value="1"/>
</dbReference>
<dbReference type="Proteomes" id="UP000198619">
    <property type="component" value="Unassembled WGS sequence"/>
</dbReference>
<dbReference type="RefSeq" id="WP_090041099.1">
    <property type="nucleotide sequence ID" value="NZ_FOKI01000013.1"/>
</dbReference>
<accession>A0A1I0YN41</accession>
<evidence type="ECO:0000259" key="6">
    <source>
        <dbReference type="Pfam" id="PF00496"/>
    </source>
</evidence>
<dbReference type="Gene3D" id="3.10.105.10">
    <property type="entry name" value="Dipeptide-binding Protein, Domain 3"/>
    <property type="match status" value="1"/>
</dbReference>
<dbReference type="InterPro" id="IPR000914">
    <property type="entry name" value="SBP_5_dom"/>
</dbReference>
<dbReference type="Gene3D" id="3.90.76.10">
    <property type="entry name" value="Dipeptide-binding Protein, Domain 1"/>
    <property type="match status" value="1"/>
</dbReference>
<feature type="signal peptide" evidence="5">
    <location>
        <begin position="1"/>
        <end position="22"/>
    </location>
</feature>
<dbReference type="STRING" id="84698.SAMN04488528_1013101"/>
<dbReference type="InterPro" id="IPR023765">
    <property type="entry name" value="SBP_5_CS"/>
</dbReference>
<dbReference type="Gene3D" id="3.40.190.10">
    <property type="entry name" value="Periplasmic binding protein-like II"/>
    <property type="match status" value="1"/>
</dbReference>
<protein>
    <submittedName>
        <fullName evidence="7">Oligopeptide transport system substrate-binding protein</fullName>
    </submittedName>
</protein>
<dbReference type="Pfam" id="PF00496">
    <property type="entry name" value="SBP_bac_5"/>
    <property type="match status" value="1"/>
</dbReference>
<dbReference type="PIRSF" id="PIRSF002741">
    <property type="entry name" value="MppA"/>
    <property type="match status" value="1"/>
</dbReference>
<dbReference type="FunFam" id="3.10.105.10:FF:000001">
    <property type="entry name" value="Oligopeptide ABC transporter, oligopeptide-binding protein"/>
    <property type="match status" value="1"/>
</dbReference>
<sequence>MIKRKRALATLLAAVVVGSVFVGCGKGSSSGNSDQKVTINLGADPKTIDPGLNSTVEGSRVINNVFEGLTNLDKDGKSVPGVAEKWDISEDGLTYTFHLRDNAKWSDDKPVTANDFEYAWKRVLEPNTASEYANQMFYLKNGEAFNSGKATIEDVGVKATDDHTLVVTLESPTPYFLSLTSQATYAPVRKDIVEGNTSWTLKPETYVSNGPFKMSQYKPKDTLEIVKNPSYWDNSNVKLDTVAFKFLENESSALSAFKSGQLDVLPSPPAAETPKLLEDGSAKAYPYIGTYYYNLNVSPKTAENNPEAAKALNNPKVRKALSLAIDRDALVNQVVQGGQKPATSFVPSSVSDSEGNTFKSKDYYTSSANTEEAKKLLAEAGYPEGQGFPSLEILYNTGQGHQNVAQAVQDMWNKNLGVNITLRNVERKVHLDEMKNESYLIARDGWIADFNDPVTFLDILVTGNGQNRPGYSNPEYDKLMDDAKKESDPSKRFELMHKAEDILMNDMPVIPIYEYSNVVCVNPKVKDIYLSPLGSIICKDAHVEK</sequence>
<dbReference type="PANTHER" id="PTHR30290">
    <property type="entry name" value="PERIPLASMIC BINDING COMPONENT OF ABC TRANSPORTER"/>
    <property type="match status" value="1"/>
</dbReference>
<dbReference type="GO" id="GO:0030288">
    <property type="term" value="C:outer membrane-bounded periplasmic space"/>
    <property type="evidence" value="ECO:0007669"/>
    <property type="project" value="UniProtKB-ARBA"/>
</dbReference>
<evidence type="ECO:0000256" key="5">
    <source>
        <dbReference type="SAM" id="SignalP"/>
    </source>
</evidence>
<evidence type="ECO:0000313" key="8">
    <source>
        <dbReference type="Proteomes" id="UP000198619"/>
    </source>
</evidence>
<dbReference type="GO" id="GO:1904680">
    <property type="term" value="F:peptide transmembrane transporter activity"/>
    <property type="evidence" value="ECO:0007669"/>
    <property type="project" value="TreeGrafter"/>
</dbReference>
<name>A0A1I0YN41_9CLOT</name>
<dbReference type="AlphaFoldDB" id="A0A1I0YN41"/>
<keyword evidence="4 5" id="KW-0732">Signal</keyword>
<keyword evidence="8" id="KW-1185">Reference proteome</keyword>